<accession>A0A2K9LHC6</accession>
<evidence type="ECO:0000313" key="1">
    <source>
        <dbReference type="EMBL" id="AUM11637.1"/>
    </source>
</evidence>
<evidence type="ECO:0000313" key="2">
    <source>
        <dbReference type="Proteomes" id="UP000235116"/>
    </source>
</evidence>
<dbReference type="AlphaFoldDB" id="A0A2K9LHC6"/>
<sequence length="104" mass="11739">MLIPQIVKYTEELELALDDGDLESIRVISQDCDRFLRKSLPLPDRHGEDLAQLADDMDLLLVSYRRAIELVEKAKVEAGSQLQTLGRNSVSTHKYLDIARNMGA</sequence>
<reference evidence="2" key="1">
    <citation type="submission" date="2017-08" db="EMBL/GenBank/DDBJ databases">
        <title>Direct submision.</title>
        <authorList>
            <person name="Kim S.-J."/>
            <person name="Rhee S.-K."/>
        </authorList>
    </citation>
    <scope>NUCLEOTIDE SEQUENCE [LARGE SCALE GENOMIC DNA]</scope>
    <source>
        <strain evidence="2">GI5</strain>
    </source>
</reference>
<proteinExistence type="predicted"/>
<dbReference type="RefSeq" id="WP_101892977.1">
    <property type="nucleotide sequence ID" value="NZ_CP022684.1"/>
</dbReference>
<keyword evidence="2" id="KW-1185">Reference proteome</keyword>
<gene>
    <name evidence="1" type="ORF">Kalk_04030</name>
</gene>
<dbReference type="EMBL" id="CP022684">
    <property type="protein sequence ID" value="AUM11637.1"/>
    <property type="molecule type" value="Genomic_DNA"/>
</dbReference>
<dbReference type="OrthoDB" id="9959834at2"/>
<protein>
    <recommendedName>
        <fullName evidence="3">Flagellar protein FliT</fullName>
    </recommendedName>
</protein>
<dbReference type="KEGG" id="kak:Kalk_04030"/>
<name>A0A2K9LHC6_9GAMM</name>
<dbReference type="Proteomes" id="UP000235116">
    <property type="component" value="Chromosome"/>
</dbReference>
<evidence type="ECO:0008006" key="3">
    <source>
        <dbReference type="Google" id="ProtNLM"/>
    </source>
</evidence>
<organism evidence="1 2">
    <name type="scientific">Ketobacter alkanivorans</name>
    <dbReference type="NCBI Taxonomy" id="1917421"/>
    <lineage>
        <taxon>Bacteria</taxon>
        <taxon>Pseudomonadati</taxon>
        <taxon>Pseudomonadota</taxon>
        <taxon>Gammaproteobacteria</taxon>
        <taxon>Pseudomonadales</taxon>
        <taxon>Ketobacteraceae</taxon>
        <taxon>Ketobacter</taxon>
    </lineage>
</organism>